<reference evidence="5" key="1">
    <citation type="submission" date="2023-07" db="EMBL/GenBank/DDBJ databases">
        <title>A chromosome-level genome assembly of Lolium multiflorum.</title>
        <authorList>
            <person name="Chen Y."/>
            <person name="Copetti D."/>
            <person name="Kolliker R."/>
            <person name="Studer B."/>
        </authorList>
    </citation>
    <scope>NUCLEOTIDE SEQUENCE</scope>
    <source>
        <strain evidence="5">02402/16</strain>
        <tissue evidence="5">Leaf</tissue>
    </source>
</reference>
<dbReference type="GO" id="GO:0030247">
    <property type="term" value="F:polysaccharide binding"/>
    <property type="evidence" value="ECO:0007669"/>
    <property type="project" value="InterPro"/>
</dbReference>
<dbReference type="PANTHER" id="PTHR33491">
    <property type="entry name" value="OSJNBA0016N04.9 PROTEIN"/>
    <property type="match status" value="1"/>
</dbReference>
<evidence type="ECO:0000313" key="6">
    <source>
        <dbReference type="Proteomes" id="UP001231189"/>
    </source>
</evidence>
<dbReference type="Proteomes" id="UP001231189">
    <property type="component" value="Unassembled WGS sequence"/>
</dbReference>
<sequence length="147" mass="15895">MFLCLAAIWVLASADVSAGQRLDCPAKCGDVDIQFPFGIGDNCSFHTGFTLSCNSTEGGAMKPYKSTLEVTNISLADGMAWVKAPTISSQCYVPSTRTVEVSNGWLNLKHTPFWISEVNNTIIVIGCNTLAYMTSFSVSISPISFMY</sequence>
<comment type="subcellular location">
    <subcellularLocation>
        <location evidence="1">Membrane</location>
        <topology evidence="1">Single-pass membrane protein</topology>
    </subcellularLocation>
</comment>
<keyword evidence="6" id="KW-1185">Reference proteome</keyword>
<dbReference type="GO" id="GO:0016020">
    <property type="term" value="C:membrane"/>
    <property type="evidence" value="ECO:0007669"/>
    <property type="project" value="UniProtKB-SubCell"/>
</dbReference>
<evidence type="ECO:0000256" key="2">
    <source>
        <dbReference type="ARBA" id="ARBA00022729"/>
    </source>
</evidence>
<keyword evidence="2 3" id="KW-0732">Signal</keyword>
<organism evidence="5 6">
    <name type="scientific">Lolium multiflorum</name>
    <name type="common">Italian ryegrass</name>
    <name type="synonym">Lolium perenne subsp. multiflorum</name>
    <dbReference type="NCBI Taxonomy" id="4521"/>
    <lineage>
        <taxon>Eukaryota</taxon>
        <taxon>Viridiplantae</taxon>
        <taxon>Streptophyta</taxon>
        <taxon>Embryophyta</taxon>
        <taxon>Tracheophyta</taxon>
        <taxon>Spermatophyta</taxon>
        <taxon>Magnoliopsida</taxon>
        <taxon>Liliopsida</taxon>
        <taxon>Poales</taxon>
        <taxon>Poaceae</taxon>
        <taxon>BOP clade</taxon>
        <taxon>Pooideae</taxon>
        <taxon>Poodae</taxon>
        <taxon>Poeae</taxon>
        <taxon>Poeae Chloroplast Group 2 (Poeae type)</taxon>
        <taxon>Loliodinae</taxon>
        <taxon>Loliinae</taxon>
        <taxon>Lolium</taxon>
    </lineage>
</organism>
<feature type="chain" id="PRO_5042186081" description="Wall-associated receptor kinase galacturonan-binding domain-containing protein" evidence="3">
    <location>
        <begin position="20"/>
        <end position="147"/>
    </location>
</feature>
<feature type="domain" description="Wall-associated receptor kinase galacturonan-binding" evidence="4">
    <location>
        <begin position="24"/>
        <end position="82"/>
    </location>
</feature>
<proteinExistence type="predicted"/>
<evidence type="ECO:0000256" key="1">
    <source>
        <dbReference type="ARBA" id="ARBA00004167"/>
    </source>
</evidence>
<comment type="caution">
    <text evidence="5">The sequence shown here is derived from an EMBL/GenBank/DDBJ whole genome shotgun (WGS) entry which is preliminary data.</text>
</comment>
<dbReference type="EMBL" id="JAUUTY010000005">
    <property type="protein sequence ID" value="KAK1631630.1"/>
    <property type="molecule type" value="Genomic_DNA"/>
</dbReference>
<dbReference type="Pfam" id="PF13947">
    <property type="entry name" value="GUB_WAK_bind"/>
    <property type="match status" value="1"/>
</dbReference>
<dbReference type="InterPro" id="IPR025287">
    <property type="entry name" value="WAK_GUB"/>
</dbReference>
<gene>
    <name evidence="5" type="ORF">QYE76_005945</name>
</gene>
<feature type="signal peptide" evidence="3">
    <location>
        <begin position="1"/>
        <end position="19"/>
    </location>
</feature>
<accession>A0AAD8RUP3</accession>
<name>A0AAD8RUP3_LOLMU</name>
<evidence type="ECO:0000256" key="3">
    <source>
        <dbReference type="SAM" id="SignalP"/>
    </source>
</evidence>
<protein>
    <recommendedName>
        <fullName evidence="4">Wall-associated receptor kinase galacturonan-binding domain-containing protein</fullName>
    </recommendedName>
</protein>
<evidence type="ECO:0000259" key="4">
    <source>
        <dbReference type="Pfam" id="PF13947"/>
    </source>
</evidence>
<evidence type="ECO:0000313" key="5">
    <source>
        <dbReference type="EMBL" id="KAK1631630.1"/>
    </source>
</evidence>
<dbReference type="AlphaFoldDB" id="A0AAD8RUP3"/>